<evidence type="ECO:0000256" key="3">
    <source>
        <dbReference type="SAM" id="MobiDB-lite"/>
    </source>
</evidence>
<dbReference type="STRING" id="41047.A0A397HGB3"/>
<reference evidence="4" key="1">
    <citation type="submission" date="2018-08" db="EMBL/GenBank/DDBJ databases">
        <title>Draft genome sequence of azole-resistant Aspergillus thermomutatus (Neosartorya pseudofischeri) strain HMR AF 39, isolated from a human nasal aspirate.</title>
        <authorList>
            <person name="Parent-Michaud M."/>
            <person name="Dufresne P.J."/>
            <person name="Fournier E."/>
            <person name="Martineau C."/>
            <person name="Moreira S."/>
            <person name="Perkins V."/>
            <person name="De Repentigny L."/>
            <person name="Dufresne S.F."/>
        </authorList>
    </citation>
    <scope>NUCLEOTIDE SEQUENCE [LARGE SCALE GENOMIC DNA]</scope>
    <source>
        <strain evidence="4">HMR AF 39</strain>
    </source>
</reference>
<comment type="caution">
    <text evidence="4">The sequence shown here is derived from an EMBL/GenBank/DDBJ whole genome shotgun (WGS) entry which is preliminary data.</text>
</comment>
<dbReference type="RefSeq" id="XP_026616551.1">
    <property type="nucleotide sequence ID" value="XM_026759242.1"/>
</dbReference>
<dbReference type="VEuPathDB" id="FungiDB:CDV56_105623"/>
<evidence type="ECO:0000313" key="5">
    <source>
        <dbReference type="Proteomes" id="UP000215305"/>
    </source>
</evidence>
<feature type="compositionally biased region" description="Polar residues" evidence="3">
    <location>
        <begin position="101"/>
        <end position="110"/>
    </location>
</feature>
<feature type="region of interest" description="Disordered" evidence="3">
    <location>
        <begin position="62"/>
        <end position="261"/>
    </location>
</feature>
<dbReference type="EMBL" id="NKHU02000041">
    <property type="protein sequence ID" value="RHZ61929.1"/>
    <property type="molecule type" value="Genomic_DNA"/>
</dbReference>
<evidence type="ECO:0000256" key="2">
    <source>
        <dbReference type="ARBA" id="ARBA00023163"/>
    </source>
</evidence>
<keyword evidence="2" id="KW-0804">Transcription</keyword>
<feature type="compositionally biased region" description="Polar residues" evidence="3">
    <location>
        <begin position="171"/>
        <end position="190"/>
    </location>
</feature>
<dbReference type="GO" id="GO:0031490">
    <property type="term" value="F:chromatin DNA binding"/>
    <property type="evidence" value="ECO:0007669"/>
    <property type="project" value="TreeGrafter"/>
</dbReference>
<dbReference type="PANTHER" id="PTHR22597:SF3">
    <property type="entry name" value="CHROMATIN STRUCTURE-REMODELING COMPLEX SUBUNIT RSC7"/>
    <property type="match status" value="1"/>
</dbReference>
<feature type="compositionally biased region" description="Acidic residues" evidence="3">
    <location>
        <begin position="149"/>
        <end position="161"/>
    </location>
</feature>
<evidence type="ECO:0000256" key="1">
    <source>
        <dbReference type="ARBA" id="ARBA00023015"/>
    </source>
</evidence>
<dbReference type="AlphaFoldDB" id="A0A397HGB3"/>
<dbReference type="Pfam" id="PF08624">
    <property type="entry name" value="CRC_subunit"/>
    <property type="match status" value="1"/>
</dbReference>
<keyword evidence="1" id="KW-0805">Transcription regulation</keyword>
<keyword evidence="5" id="KW-1185">Reference proteome</keyword>
<name>A0A397HGB3_ASPTH</name>
<evidence type="ECO:0000313" key="4">
    <source>
        <dbReference type="EMBL" id="RHZ61929.1"/>
    </source>
</evidence>
<dbReference type="GeneID" id="38127597"/>
<dbReference type="OrthoDB" id="5598844at2759"/>
<protein>
    <recommendedName>
        <fullName evidence="6">Chromatin structure-remodeling complex protein rsc7</fullName>
    </recommendedName>
</protein>
<dbReference type="GO" id="GO:0016586">
    <property type="term" value="C:RSC-type complex"/>
    <property type="evidence" value="ECO:0007669"/>
    <property type="project" value="TreeGrafter"/>
</dbReference>
<dbReference type="PANTHER" id="PTHR22597">
    <property type="entry name" value="POLYCOMB GROUP PROTEIN"/>
    <property type="match status" value="1"/>
</dbReference>
<sequence length="675" mass="74150">MLLSVITIVEAKMKQNYGNLVRSTIRQGLLESWLGLRASPFAWIARGNGDSLPEAYNTRRAVRKKETPHSSQVAMDPSEAVPGIDPMARKLRAAAQAAAKSMSTNQSSVENVPPPLPDASDEEMADAPPSRESSPAEDAGEPSEKESDVEPQPEQTQEEEPPAAATPAQESTVQESTPASRPDTPTQSLGRISAIPRKRRPGRPPKNRPPDWDAPDGSAPPPAHSGTPAKRRRGRPAASGGRWARNRGPSHVTQVPIDKEGNMMDVIDDEVALPPDPEGETKVDKNGVLKDGREYRVRTFTILNRGDRLYMLSTEPARCIGFRDSYLFFQKHKLLYKIIIDDEAKRDLIERDIIPHSYKGRAIGVVTARSVFREFGAKIIVGGRKIIDDYNVQAARERGDVEGELAVPEDKLPAPGEPYNKNQYVAWHGASSVYHTNAPALPLPTGKAVDSKKRKVTVTGDNWMLEHAREASTFNSLILNARRANLEGIYDIHTNAIHYPKIMQPSHARWERVPPPDPRVTARLAKGLSTLSLTNGTDEAEPTAEDERPAQPAEHSTEEPTDTEPTTTIFSTIPPALARRFAIHDTVLETPPSSNMGIPGPDGDVHDLGSNGLISTADSLHPEFVGPEILAELPPECKEALVEAAAREWEWKSKWRSEALDGQRSTPLKSYAWFP</sequence>
<organism evidence="4 5">
    <name type="scientific">Aspergillus thermomutatus</name>
    <name type="common">Neosartorya pseudofischeri</name>
    <dbReference type="NCBI Taxonomy" id="41047"/>
    <lineage>
        <taxon>Eukaryota</taxon>
        <taxon>Fungi</taxon>
        <taxon>Dikarya</taxon>
        <taxon>Ascomycota</taxon>
        <taxon>Pezizomycotina</taxon>
        <taxon>Eurotiomycetes</taxon>
        <taxon>Eurotiomycetidae</taxon>
        <taxon>Eurotiales</taxon>
        <taxon>Aspergillaceae</taxon>
        <taxon>Aspergillus</taxon>
        <taxon>Aspergillus subgen. Fumigati</taxon>
    </lineage>
</organism>
<proteinExistence type="predicted"/>
<feature type="compositionally biased region" description="Basic residues" evidence="3">
    <location>
        <begin position="196"/>
        <end position="206"/>
    </location>
</feature>
<evidence type="ECO:0008006" key="6">
    <source>
        <dbReference type="Google" id="ProtNLM"/>
    </source>
</evidence>
<gene>
    <name evidence="4" type="ORF">CDV56_105623</name>
</gene>
<dbReference type="Proteomes" id="UP000215305">
    <property type="component" value="Unassembled WGS sequence"/>
</dbReference>
<dbReference type="InterPro" id="IPR013933">
    <property type="entry name" value="CRC_Rsc7/Swp82"/>
</dbReference>
<feature type="region of interest" description="Disordered" evidence="3">
    <location>
        <begin position="526"/>
        <end position="569"/>
    </location>
</feature>
<accession>A0A397HGB3</accession>